<protein>
    <submittedName>
        <fullName evidence="1">Uncharacterized protein</fullName>
    </submittedName>
</protein>
<accession>A0A4Q2T5S2</accession>
<dbReference type="RefSeq" id="WP_129424290.1">
    <property type="nucleotide sequence ID" value="NZ_SDWV01000002.1"/>
</dbReference>
<sequence>MGLFNRSRGQAVGPADEALPFLTVEQADDFRTLFGTALRERGLEVQMHPDHAVDAADRQFGLWNLAAQCADAKRRQWPRLVAEHVERVLASFDAPDPFDGLSEQEVVRQTYARLSAEDGLPPLENFPHREFVPGVVEMLALDLPETIAMYNHEHATRLGGWEALRRHGVRNLRSLPVEQFETLDAPGGGTFQLLLGDSVHTASRVLLLPGLASTLGGPEESGHGWLMSIPNRHQATWHMISDATVIPVVQAMAHFARLGHADAPSPVSPHVYWWNGSGYEQLTHTDDEGNLSIHASPAFTEVLNALVGDD</sequence>
<organism evidence="1 2">
    <name type="scientific">Nocardioides zhouii</name>
    <dbReference type="NCBI Taxonomy" id="1168729"/>
    <lineage>
        <taxon>Bacteria</taxon>
        <taxon>Bacillati</taxon>
        <taxon>Actinomycetota</taxon>
        <taxon>Actinomycetes</taxon>
        <taxon>Propionibacteriales</taxon>
        <taxon>Nocardioidaceae</taxon>
        <taxon>Nocardioides</taxon>
    </lineage>
</organism>
<reference evidence="1 2" key="1">
    <citation type="submission" date="2019-01" db="EMBL/GenBank/DDBJ databases">
        <title>Novel species of Nocardioides.</title>
        <authorList>
            <person name="Liu Q."/>
            <person name="X Y.-H."/>
        </authorList>
    </citation>
    <scope>NUCLEOTIDE SEQUENCE [LARGE SCALE GENOMIC DNA]</scope>
    <source>
        <strain evidence="1 2">HLT2-9</strain>
    </source>
</reference>
<proteinExistence type="predicted"/>
<comment type="caution">
    <text evidence="1">The sequence shown here is derived from an EMBL/GenBank/DDBJ whole genome shotgun (WGS) entry which is preliminary data.</text>
</comment>
<gene>
    <name evidence="1" type="ORF">EUA94_02290</name>
</gene>
<evidence type="ECO:0000313" key="1">
    <source>
        <dbReference type="EMBL" id="RYC14166.1"/>
    </source>
</evidence>
<dbReference type="OrthoDB" id="3812886at2"/>
<name>A0A4Q2T5S2_9ACTN</name>
<dbReference type="Proteomes" id="UP000291101">
    <property type="component" value="Unassembled WGS sequence"/>
</dbReference>
<evidence type="ECO:0000313" key="2">
    <source>
        <dbReference type="Proteomes" id="UP000291101"/>
    </source>
</evidence>
<dbReference type="EMBL" id="SDWV01000002">
    <property type="protein sequence ID" value="RYC14166.1"/>
    <property type="molecule type" value="Genomic_DNA"/>
</dbReference>
<dbReference type="AlphaFoldDB" id="A0A4Q2T5S2"/>
<keyword evidence="2" id="KW-1185">Reference proteome</keyword>